<organism evidence="2 3">
    <name type="scientific">Stylonychia lemnae</name>
    <name type="common">Ciliate</name>
    <dbReference type="NCBI Taxonomy" id="5949"/>
    <lineage>
        <taxon>Eukaryota</taxon>
        <taxon>Sar</taxon>
        <taxon>Alveolata</taxon>
        <taxon>Ciliophora</taxon>
        <taxon>Intramacronucleata</taxon>
        <taxon>Spirotrichea</taxon>
        <taxon>Stichotrichia</taxon>
        <taxon>Sporadotrichida</taxon>
        <taxon>Oxytrichidae</taxon>
        <taxon>Stylonychinae</taxon>
        <taxon>Stylonychia</taxon>
    </lineage>
</organism>
<name>A0A078AEW9_STYLE</name>
<protein>
    <submittedName>
        <fullName evidence="2">Uncharacterized protein</fullName>
    </submittedName>
</protein>
<evidence type="ECO:0000313" key="3">
    <source>
        <dbReference type="Proteomes" id="UP000039865"/>
    </source>
</evidence>
<evidence type="ECO:0000256" key="1">
    <source>
        <dbReference type="SAM" id="MobiDB-lite"/>
    </source>
</evidence>
<dbReference type="InParanoid" id="A0A078AEW9"/>
<accession>A0A078AEW9</accession>
<dbReference type="AlphaFoldDB" id="A0A078AEW9"/>
<dbReference type="EMBL" id="CCKQ01009336">
    <property type="protein sequence ID" value="CDW80814.1"/>
    <property type="molecule type" value="Genomic_DNA"/>
</dbReference>
<dbReference type="Proteomes" id="UP000039865">
    <property type="component" value="Unassembled WGS sequence"/>
</dbReference>
<evidence type="ECO:0000313" key="2">
    <source>
        <dbReference type="EMBL" id="CDW80814.1"/>
    </source>
</evidence>
<keyword evidence="3" id="KW-1185">Reference proteome</keyword>
<reference evidence="2 3" key="1">
    <citation type="submission" date="2014-06" db="EMBL/GenBank/DDBJ databases">
        <authorList>
            <person name="Swart Estienne"/>
        </authorList>
    </citation>
    <scope>NUCLEOTIDE SEQUENCE [LARGE SCALE GENOMIC DNA]</scope>
    <source>
        <strain evidence="2 3">130c</strain>
    </source>
</reference>
<sequence>MTREIILQQVKIMEKGQYLKETQQRSLFSFQKKNEVNILQKFVQCKGQNFSLIRCFWSANSFRVEKVQNINQKMNKYMSIYQRYLTIEERHRFFSVEPIVSTIIQRSTLNVTHDEIQKYLKHLAIDQLQKDALDQSNPYIQKRTCPFCQSELNKKEDFDRRSLSELNFSPTRIIDLNKDMIMIQKQNQQRMGYSEFTLKSLLKMKDQQSFIQYECKLNKLQRAALARTSSKIPDLIRIIFPQMTENQYGLKEFDLQWQYKSVQTCTECFMKINQMQPEYYINIFLSLDKQDIEEYMKNEVLQNPNLKKIGVDFFEDEVRKIQQSRLSVRRASRSGIHSRHNANNSINHQDLSFDFEARRIQNEITTIKERGQSVISGGVFVTSLANTQKKKKINMRKLAMQKLDCEQDMINVVNNFRENFQLEKIKNSTQYQQTFLNELRLKAQSQQSGLLTERTVFPKTLLQELPEFQKQYYFQENSLLPMIIQTERSVENPFMRRINLMESINAIQKLNPTHQRLKSDSDLSQNLNNPLQRKIRTQAVKRLLDISKQQEKNQSIYDENNENSKNFQNISSQNSRQITLNRTPITNIDKGWLESNMEDLQSARDYTYFEMTQNKKSNLVKTDQEQKAENIIKDGFKAKTIEQYRKSVSHIQIAKQAKSILDEMKVKKYYREQQQRLRQCEGISKRMGQVLAADEIKDIVQGGEHVLQSDFKEDKIKEKLNKTQLMLNSINKNLDNVVDLMKKKDINSIATLDKIKK</sequence>
<gene>
    <name evidence="2" type="primary">Contig11843.g12660</name>
    <name evidence="2" type="ORF">STYLEM_9818</name>
</gene>
<feature type="region of interest" description="Disordered" evidence="1">
    <location>
        <begin position="554"/>
        <end position="575"/>
    </location>
</feature>
<proteinExistence type="predicted"/>